<proteinExistence type="predicted"/>
<gene>
    <name evidence="2" type="ORF">SAMN05444364_13529</name>
</gene>
<dbReference type="AlphaFoldDB" id="A0AAX2F6X3"/>
<accession>A0AAX2F6X3</accession>
<evidence type="ECO:0000256" key="1">
    <source>
        <dbReference type="SAM" id="MobiDB-lite"/>
    </source>
</evidence>
<name>A0AAX2F6X3_9BACT</name>
<evidence type="ECO:0008006" key="4">
    <source>
        <dbReference type="Google" id="ProtNLM"/>
    </source>
</evidence>
<protein>
    <recommendedName>
        <fullName evidence="4">Toxin PIN</fullName>
    </recommendedName>
</protein>
<feature type="compositionally biased region" description="Polar residues" evidence="1">
    <location>
        <begin position="28"/>
        <end position="39"/>
    </location>
</feature>
<comment type="caution">
    <text evidence="2">The sequence shown here is derived from an EMBL/GenBank/DDBJ whole genome shotgun (WGS) entry which is preliminary data.</text>
</comment>
<evidence type="ECO:0000313" key="3">
    <source>
        <dbReference type="Proteomes" id="UP000184105"/>
    </source>
</evidence>
<keyword evidence="3" id="KW-1185">Reference proteome</keyword>
<sequence>MKVNKKKYLQPNTTVLSVENVGMICSSVQPNPSSPIQTDNNYGNGGEHNGGGEGNDL</sequence>
<feature type="region of interest" description="Disordered" evidence="1">
    <location>
        <begin position="28"/>
        <end position="57"/>
    </location>
</feature>
<feature type="compositionally biased region" description="Gly residues" evidence="1">
    <location>
        <begin position="43"/>
        <end position="57"/>
    </location>
</feature>
<dbReference type="RefSeq" id="WP_156766839.1">
    <property type="nucleotide sequence ID" value="NZ_BAKP01000035.1"/>
</dbReference>
<dbReference type="EMBL" id="FQWA01000035">
    <property type="protein sequence ID" value="SHG09665.1"/>
    <property type="molecule type" value="Genomic_DNA"/>
</dbReference>
<dbReference type="Proteomes" id="UP000184105">
    <property type="component" value="Unassembled WGS sequence"/>
</dbReference>
<organism evidence="2 3">
    <name type="scientific">Prevotella scopos JCM 17725</name>
    <dbReference type="NCBI Taxonomy" id="1236518"/>
    <lineage>
        <taxon>Bacteria</taxon>
        <taxon>Pseudomonadati</taxon>
        <taxon>Bacteroidota</taxon>
        <taxon>Bacteroidia</taxon>
        <taxon>Bacteroidales</taxon>
        <taxon>Prevotellaceae</taxon>
        <taxon>Prevotella</taxon>
    </lineage>
</organism>
<evidence type="ECO:0000313" key="2">
    <source>
        <dbReference type="EMBL" id="SHG09665.1"/>
    </source>
</evidence>
<reference evidence="2 3" key="1">
    <citation type="submission" date="2016-11" db="EMBL/GenBank/DDBJ databases">
        <authorList>
            <person name="Varghese N."/>
            <person name="Submissions S."/>
        </authorList>
    </citation>
    <scope>NUCLEOTIDE SEQUENCE [LARGE SCALE GENOMIC DNA]</scope>
    <source>
        <strain evidence="2 3">DSM 22613</strain>
    </source>
</reference>